<evidence type="ECO:0000313" key="2">
    <source>
        <dbReference type="EMBL" id="EGZ47892.1"/>
    </source>
</evidence>
<keyword evidence="1" id="KW-1133">Transmembrane helix</keyword>
<dbReference type="AlphaFoldDB" id="G4CPH3"/>
<proteinExistence type="predicted"/>
<evidence type="ECO:0000256" key="1">
    <source>
        <dbReference type="SAM" id="Phobius"/>
    </source>
</evidence>
<evidence type="ECO:0000313" key="3">
    <source>
        <dbReference type="Proteomes" id="UP000005336"/>
    </source>
</evidence>
<feature type="transmembrane region" description="Helical" evidence="1">
    <location>
        <begin position="9"/>
        <end position="26"/>
    </location>
</feature>
<keyword evidence="1" id="KW-0812">Transmembrane</keyword>
<feature type="transmembrane region" description="Helical" evidence="1">
    <location>
        <begin position="60"/>
        <end position="78"/>
    </location>
</feature>
<dbReference type="Proteomes" id="UP000005336">
    <property type="component" value="Unassembled WGS sequence"/>
</dbReference>
<gene>
    <name evidence="2" type="ORF">HMPREF9370_0973</name>
</gene>
<reference evidence="2 3" key="1">
    <citation type="submission" date="2011-06" db="EMBL/GenBank/DDBJ databases">
        <authorList>
            <person name="Muzny D."/>
            <person name="Qin X."/>
            <person name="Deng J."/>
            <person name="Jiang H."/>
            <person name="Liu Y."/>
            <person name="Qu J."/>
            <person name="Song X.-Z."/>
            <person name="Zhang L."/>
            <person name="Thornton R."/>
            <person name="Coyle M."/>
            <person name="Francisco L."/>
            <person name="Jackson L."/>
            <person name="Javaid M."/>
            <person name="Korchina V."/>
            <person name="Kovar C."/>
            <person name="Mata R."/>
            <person name="Mathew T."/>
            <person name="Ngo R."/>
            <person name="Nguyen L."/>
            <person name="Nguyen N."/>
            <person name="Okwuonu G."/>
            <person name="Ongeri F."/>
            <person name="Pham C."/>
            <person name="Simmons D."/>
            <person name="Wilczek-Boney K."/>
            <person name="Hale W."/>
            <person name="Jakkamsetti A."/>
            <person name="Pham P."/>
            <person name="Ruth R."/>
            <person name="San Lucas F."/>
            <person name="Warren J."/>
            <person name="Zhang J."/>
            <person name="Zhao Z."/>
            <person name="Zhou C."/>
            <person name="Zhu D."/>
            <person name="Lee S."/>
            <person name="Bess C."/>
            <person name="Blankenburg K."/>
            <person name="Forbes L."/>
            <person name="Fu Q."/>
            <person name="Gubbala S."/>
            <person name="Hirani K."/>
            <person name="Jayaseelan J.C."/>
            <person name="Lara F."/>
            <person name="Munidasa M."/>
            <person name="Palculict T."/>
            <person name="Patil S."/>
            <person name="Pu L.-L."/>
            <person name="Saada N."/>
            <person name="Tang L."/>
            <person name="Weissenberger G."/>
            <person name="Zhu Y."/>
            <person name="Hemphill L."/>
            <person name="Shang Y."/>
            <person name="Youmans B."/>
            <person name="Ayvaz T."/>
            <person name="Ross M."/>
            <person name="Santibanez J."/>
            <person name="Aqrawi P."/>
            <person name="Gross S."/>
            <person name="Joshi V."/>
            <person name="Fowler G."/>
            <person name="Nazareth L."/>
            <person name="Reid J."/>
            <person name="Worley K."/>
            <person name="Petrosino J."/>
            <person name="Highlander S."/>
            <person name="Gibbs R."/>
        </authorList>
    </citation>
    <scope>NUCLEOTIDE SEQUENCE [LARGE SCALE GENOMIC DNA]</scope>
    <source>
        <strain evidence="2 3">9715</strain>
    </source>
</reference>
<keyword evidence="1" id="KW-0472">Membrane</keyword>
<name>G4CPH3_9NEIS</name>
<dbReference type="OrthoDB" id="8614089at2"/>
<dbReference type="HOGENOM" id="CLU_1287732_0_0_4"/>
<feature type="transmembrane region" description="Helical" evidence="1">
    <location>
        <begin position="32"/>
        <end position="48"/>
    </location>
</feature>
<dbReference type="STRING" id="1030841.HMPREF9370_0973"/>
<sequence length="214" mass="25043">MKEYQNAPTLRESIAIILVLILYYYFSMNGNIVFAHCGFLIFSVWTFFQKRKQIIFKVRRVVGFFICSAMSFFVTKMIATWHFNNKYGIFKENLDFSVTAWAACIACTVLLCIPLFCQSIKFACQAFHSGSIMLSFRYAIYSGSCLLLIVILGYAYRKVEQYDLWLLWLDAYRYSDCGMIQNGYAIRKNSEACYQFIFQSLFQTELREYPAPKP</sequence>
<organism evidence="2 3">
    <name type="scientific">Neisseria wadsworthii 9715</name>
    <dbReference type="NCBI Taxonomy" id="1030841"/>
    <lineage>
        <taxon>Bacteria</taxon>
        <taxon>Pseudomonadati</taxon>
        <taxon>Pseudomonadota</taxon>
        <taxon>Betaproteobacteria</taxon>
        <taxon>Neisseriales</taxon>
        <taxon>Neisseriaceae</taxon>
        <taxon>Neisseria</taxon>
    </lineage>
</organism>
<protein>
    <submittedName>
        <fullName evidence="2">Uncharacterized protein</fullName>
    </submittedName>
</protein>
<dbReference type="EMBL" id="AGAZ01000037">
    <property type="protein sequence ID" value="EGZ47892.1"/>
    <property type="molecule type" value="Genomic_DNA"/>
</dbReference>
<accession>G4CPH3</accession>
<comment type="caution">
    <text evidence="2">The sequence shown here is derived from an EMBL/GenBank/DDBJ whole genome shotgun (WGS) entry which is preliminary data.</text>
</comment>
<keyword evidence="3" id="KW-1185">Reference proteome</keyword>
<feature type="transmembrane region" description="Helical" evidence="1">
    <location>
        <begin position="98"/>
        <end position="117"/>
    </location>
</feature>
<dbReference type="RefSeq" id="WP_009116115.1">
    <property type="nucleotide sequence ID" value="NZ_JH165159.1"/>
</dbReference>
<feature type="transmembrane region" description="Helical" evidence="1">
    <location>
        <begin position="138"/>
        <end position="156"/>
    </location>
</feature>